<dbReference type="AlphaFoldDB" id="A0A0G4E4U6"/>
<sequence>MASRRLNYAPELLTLREIDAEAITQYENWLTPYDFGWERLLARRNRPAHYKAIDVAIWYDGTLAGMCWATPKDSREKIFVLYIQRNPDDTLLTRGYVAPLGLSAVRNYGMLLELNYVVIDDPIPEAREAYLREGFTYHQGIGLAYDLTQDYDGDNDEVSENDH</sequence>
<organism evidence="1">
    <name type="scientific">Pseudomonas fluorescens (strain SBW25)</name>
    <dbReference type="NCBI Taxonomy" id="216595"/>
    <lineage>
        <taxon>Bacteria</taxon>
        <taxon>Pseudomonadati</taxon>
        <taxon>Pseudomonadota</taxon>
        <taxon>Gammaproteobacteria</taxon>
        <taxon>Pseudomonadales</taxon>
        <taxon>Pseudomonadaceae</taxon>
        <taxon>Pseudomonas</taxon>
    </lineage>
</organism>
<evidence type="ECO:0008006" key="2">
    <source>
        <dbReference type="Google" id="ProtNLM"/>
    </source>
</evidence>
<gene>
    <name evidence="1" type="ORF">PQBR57_0313</name>
</gene>
<geneLocation type="plasmid" evidence="1">
    <name>pQBR57</name>
</geneLocation>
<reference evidence="1" key="2">
    <citation type="submission" date="2015-06" db="EMBL/GenBank/DDBJ databases">
        <title>Environmentally co-occuring mercury resistance plasmids are genetically and phenotypically diverse and confer variable context-dependent fitness effects.</title>
        <authorList>
            <person name="Hall J.P.J."/>
            <person name="Harrison E."/>
            <person name="Lilley A.K."/>
            <person name="Paterson S."/>
            <person name="Spiers A.J."/>
            <person name="Brockhurst M.A."/>
        </authorList>
    </citation>
    <scope>NUCLEOTIDE SEQUENCE [LARGE SCALE GENOMIC DNA]</scope>
    <source>
        <strain evidence="1">SBW25</strain>
        <plasmid evidence="1">pQBR57</plasmid>
    </source>
</reference>
<dbReference type="EMBL" id="LN713926">
    <property type="protein sequence ID" value="CEK42266.1"/>
    <property type="molecule type" value="Genomic_DNA"/>
</dbReference>
<name>A0A0G4E4U6_PSEFS</name>
<accession>A0A0G4E4U6</accession>
<protein>
    <recommendedName>
        <fullName evidence="2">N-acetyltransferase domain-containing protein</fullName>
    </recommendedName>
</protein>
<evidence type="ECO:0000313" key="1">
    <source>
        <dbReference type="EMBL" id="CEK42266.1"/>
    </source>
</evidence>
<proteinExistence type="predicted"/>
<reference evidence="1" key="1">
    <citation type="submission" date="2014-12" db="EMBL/GenBank/DDBJ databases">
        <authorList>
            <person name="Hall J."/>
        </authorList>
    </citation>
    <scope>NUCLEOTIDE SEQUENCE [LARGE SCALE GENOMIC DNA]</scope>
    <source>
        <strain evidence="1">SBW25</strain>
        <plasmid evidence="1">pQBR57</plasmid>
    </source>
</reference>
<keyword evidence="1" id="KW-0614">Plasmid</keyword>